<accession>A0AAE0P9G8</accession>
<reference evidence="1" key="2">
    <citation type="submission" date="2023-07" db="EMBL/GenBank/DDBJ databases">
        <authorList>
            <consortium name="Lawrence Berkeley National Laboratory"/>
            <person name="Haridas S."/>
            <person name="Hensen N."/>
            <person name="Bonometti L."/>
            <person name="Westerberg I."/>
            <person name="Brannstrom I.O."/>
            <person name="Guillou S."/>
            <person name="Cros-Aarteil S."/>
            <person name="Calhoun S."/>
            <person name="Kuo A."/>
            <person name="Mondo S."/>
            <person name="Pangilinan J."/>
            <person name="Riley R."/>
            <person name="LaButti K."/>
            <person name="Andreopoulos B."/>
            <person name="Lipzen A."/>
            <person name="Chen C."/>
            <person name="Yanf M."/>
            <person name="Daum C."/>
            <person name="Ng V."/>
            <person name="Clum A."/>
            <person name="Steindorff A."/>
            <person name="Ohm R."/>
            <person name="Martin F."/>
            <person name="Silar P."/>
            <person name="Natvig D."/>
            <person name="Lalanne C."/>
            <person name="Gautier V."/>
            <person name="Ament-velasquez S.L."/>
            <person name="Kruys A."/>
            <person name="Hutchinson M.I."/>
            <person name="Powell A.J."/>
            <person name="Barry K."/>
            <person name="Miller A.N."/>
            <person name="Grigoriev I.V."/>
            <person name="Debuchy R."/>
            <person name="Gladieux P."/>
            <person name="Thoren M.H."/>
            <person name="Johannesson H."/>
        </authorList>
    </citation>
    <scope>NUCLEOTIDE SEQUENCE</scope>
    <source>
        <strain evidence="1">FGSC 1904</strain>
    </source>
</reference>
<dbReference type="EMBL" id="JAUTDP010000010">
    <property type="protein sequence ID" value="KAK3395794.1"/>
    <property type="molecule type" value="Genomic_DNA"/>
</dbReference>
<evidence type="ECO:0000313" key="2">
    <source>
        <dbReference type="Proteomes" id="UP001281003"/>
    </source>
</evidence>
<proteinExistence type="predicted"/>
<gene>
    <name evidence="1" type="ORF">B0T20DRAFT_45587</name>
</gene>
<name>A0AAE0P9G8_SORBR</name>
<protein>
    <submittedName>
        <fullName evidence="1">Uncharacterized protein</fullName>
    </submittedName>
</protein>
<evidence type="ECO:0000313" key="1">
    <source>
        <dbReference type="EMBL" id="KAK3395794.1"/>
    </source>
</evidence>
<reference evidence="1" key="1">
    <citation type="journal article" date="2023" name="Mol. Phylogenet. Evol.">
        <title>Genome-scale phylogeny and comparative genomics of the fungal order Sordariales.</title>
        <authorList>
            <person name="Hensen N."/>
            <person name="Bonometti L."/>
            <person name="Westerberg I."/>
            <person name="Brannstrom I.O."/>
            <person name="Guillou S."/>
            <person name="Cros-Aarteil S."/>
            <person name="Calhoun S."/>
            <person name="Haridas S."/>
            <person name="Kuo A."/>
            <person name="Mondo S."/>
            <person name="Pangilinan J."/>
            <person name="Riley R."/>
            <person name="LaButti K."/>
            <person name="Andreopoulos B."/>
            <person name="Lipzen A."/>
            <person name="Chen C."/>
            <person name="Yan M."/>
            <person name="Daum C."/>
            <person name="Ng V."/>
            <person name="Clum A."/>
            <person name="Steindorff A."/>
            <person name="Ohm R.A."/>
            <person name="Martin F."/>
            <person name="Silar P."/>
            <person name="Natvig D.O."/>
            <person name="Lalanne C."/>
            <person name="Gautier V."/>
            <person name="Ament-Velasquez S.L."/>
            <person name="Kruys A."/>
            <person name="Hutchinson M.I."/>
            <person name="Powell A.J."/>
            <person name="Barry K."/>
            <person name="Miller A.N."/>
            <person name="Grigoriev I.V."/>
            <person name="Debuchy R."/>
            <person name="Gladieux P."/>
            <person name="Hiltunen Thoren M."/>
            <person name="Johannesson H."/>
        </authorList>
    </citation>
    <scope>NUCLEOTIDE SEQUENCE</scope>
    <source>
        <strain evidence="1">FGSC 1904</strain>
    </source>
</reference>
<dbReference type="Proteomes" id="UP001281003">
    <property type="component" value="Unassembled WGS sequence"/>
</dbReference>
<keyword evidence="2" id="KW-1185">Reference proteome</keyword>
<organism evidence="1 2">
    <name type="scientific">Sordaria brevicollis</name>
    <dbReference type="NCBI Taxonomy" id="83679"/>
    <lineage>
        <taxon>Eukaryota</taxon>
        <taxon>Fungi</taxon>
        <taxon>Dikarya</taxon>
        <taxon>Ascomycota</taxon>
        <taxon>Pezizomycotina</taxon>
        <taxon>Sordariomycetes</taxon>
        <taxon>Sordariomycetidae</taxon>
        <taxon>Sordariales</taxon>
        <taxon>Sordariaceae</taxon>
        <taxon>Sordaria</taxon>
    </lineage>
</organism>
<comment type="caution">
    <text evidence="1">The sequence shown here is derived from an EMBL/GenBank/DDBJ whole genome shotgun (WGS) entry which is preliminary data.</text>
</comment>
<dbReference type="AlphaFoldDB" id="A0AAE0P9G8"/>
<sequence length="215" mass="24595">MLEMLNDTRKRHFTIQNKEILMAAVIGGGGCVARFEGMYWEFYPFESSTTRAWLLLFHCHAEGEGCLIPIPSLPFPPRVSTREQRGHLHPHQLTRDPMILKARTGEPSPPKLRPMFHPHPSRYVNLDSARRRESWLLPTRRTKPCGLAKEMTRRDRPCHHTHPHRQDTLMASVSTRTPPPLTPHHSGRLQKAAVPDSMWGSFGNSCCLSRPSRGM</sequence>